<dbReference type="HOGENOM" id="CLU_556698_0_0_1"/>
<gene>
    <name evidence="1" type="ORF">DACRYDRAFT_20859</name>
</gene>
<keyword evidence="2" id="KW-1185">Reference proteome</keyword>
<dbReference type="STRING" id="1858805.M5GD59"/>
<dbReference type="Gene3D" id="3.80.10.10">
    <property type="entry name" value="Ribonuclease Inhibitor"/>
    <property type="match status" value="1"/>
</dbReference>
<dbReference type="GeneID" id="63687176"/>
<dbReference type="EMBL" id="JH795858">
    <property type="protein sequence ID" value="EJU04282.1"/>
    <property type="molecule type" value="Genomic_DNA"/>
</dbReference>
<dbReference type="Proteomes" id="UP000030653">
    <property type="component" value="Unassembled WGS sequence"/>
</dbReference>
<evidence type="ECO:0000313" key="2">
    <source>
        <dbReference type="Proteomes" id="UP000030653"/>
    </source>
</evidence>
<name>M5GD59_DACPD</name>
<sequence length="490" mass="56089">MEIMELVQIILSLLDNRRDLVHMACVASQYTDMALVILWRAPDFAGDPLKAMTRLFPEPIHASLMEAKNDSLIVTPESFKRFDYYAKFVRHLNYWQVSNDGFIARRLTASRPGQWLFPHLTSLHVGSDRDSLQTVEAYLSPTLRRICINHWDSTDNLGIAFTPSIVKILIRVFSLPNLEILDFLDTSYANYEREETILDALLPLIPQLTEFYSSHFTFVRSVYDVLSTSTKLKGLFLDVTQERNSNRHYEMDDMIQMLQDRFASLEKVVIRGETRATVTILERCDRQFVHIDLRPEGAVDVNGLWNLTRSTTSSISSLKVLKCSAAEANPSHDSQTMVTALQPLVNMSSLRDVQLEVSFSEWQMLSDIEVETLFRGWPLVQSFLLNSEPGRDGIPPAGPQTRRGLTLRAILSIHHHCRYLSELSIPFIDLTHIPDLSQYHFFRAYQHIRVQIARSHAHDSPAVKGFIKQIWPNAEVRFVGCCLSEASHVE</sequence>
<proteinExistence type="predicted"/>
<organism evidence="1 2">
    <name type="scientific">Dacryopinax primogenitus (strain DJM 731)</name>
    <name type="common">Brown rot fungus</name>
    <dbReference type="NCBI Taxonomy" id="1858805"/>
    <lineage>
        <taxon>Eukaryota</taxon>
        <taxon>Fungi</taxon>
        <taxon>Dikarya</taxon>
        <taxon>Basidiomycota</taxon>
        <taxon>Agaricomycotina</taxon>
        <taxon>Dacrymycetes</taxon>
        <taxon>Dacrymycetales</taxon>
        <taxon>Dacrymycetaceae</taxon>
        <taxon>Dacryopinax</taxon>
    </lineage>
</organism>
<evidence type="ECO:0000313" key="1">
    <source>
        <dbReference type="EMBL" id="EJU04282.1"/>
    </source>
</evidence>
<accession>M5GD59</accession>
<dbReference type="OrthoDB" id="2447803at2759"/>
<dbReference type="OMA" id="ISENCQM"/>
<protein>
    <submittedName>
        <fullName evidence="1">Uncharacterized protein</fullName>
    </submittedName>
</protein>
<reference evidence="1 2" key="1">
    <citation type="journal article" date="2012" name="Science">
        <title>The Paleozoic origin of enzymatic lignin decomposition reconstructed from 31 fungal genomes.</title>
        <authorList>
            <person name="Floudas D."/>
            <person name="Binder M."/>
            <person name="Riley R."/>
            <person name="Barry K."/>
            <person name="Blanchette R.A."/>
            <person name="Henrissat B."/>
            <person name="Martinez A.T."/>
            <person name="Otillar R."/>
            <person name="Spatafora J.W."/>
            <person name="Yadav J.S."/>
            <person name="Aerts A."/>
            <person name="Benoit I."/>
            <person name="Boyd A."/>
            <person name="Carlson A."/>
            <person name="Copeland A."/>
            <person name="Coutinho P.M."/>
            <person name="de Vries R.P."/>
            <person name="Ferreira P."/>
            <person name="Findley K."/>
            <person name="Foster B."/>
            <person name="Gaskell J."/>
            <person name="Glotzer D."/>
            <person name="Gorecki P."/>
            <person name="Heitman J."/>
            <person name="Hesse C."/>
            <person name="Hori C."/>
            <person name="Igarashi K."/>
            <person name="Jurgens J.A."/>
            <person name="Kallen N."/>
            <person name="Kersten P."/>
            <person name="Kohler A."/>
            <person name="Kuees U."/>
            <person name="Kumar T.K.A."/>
            <person name="Kuo A."/>
            <person name="LaButti K."/>
            <person name="Larrondo L.F."/>
            <person name="Lindquist E."/>
            <person name="Ling A."/>
            <person name="Lombard V."/>
            <person name="Lucas S."/>
            <person name="Lundell T."/>
            <person name="Martin R."/>
            <person name="McLaughlin D.J."/>
            <person name="Morgenstern I."/>
            <person name="Morin E."/>
            <person name="Murat C."/>
            <person name="Nagy L.G."/>
            <person name="Nolan M."/>
            <person name="Ohm R.A."/>
            <person name="Patyshakuliyeva A."/>
            <person name="Rokas A."/>
            <person name="Ruiz-Duenas F.J."/>
            <person name="Sabat G."/>
            <person name="Salamov A."/>
            <person name="Samejima M."/>
            <person name="Schmutz J."/>
            <person name="Slot J.C."/>
            <person name="St John F."/>
            <person name="Stenlid J."/>
            <person name="Sun H."/>
            <person name="Sun S."/>
            <person name="Syed K."/>
            <person name="Tsang A."/>
            <person name="Wiebenga A."/>
            <person name="Young D."/>
            <person name="Pisabarro A."/>
            <person name="Eastwood D.C."/>
            <person name="Martin F."/>
            <person name="Cullen D."/>
            <person name="Grigoriev I.V."/>
            <person name="Hibbett D.S."/>
        </authorList>
    </citation>
    <scope>NUCLEOTIDE SEQUENCE [LARGE SCALE GENOMIC DNA]</scope>
    <source>
        <strain evidence="1 2">DJM-731 SS1</strain>
    </source>
</reference>
<dbReference type="InterPro" id="IPR032675">
    <property type="entry name" value="LRR_dom_sf"/>
</dbReference>
<dbReference type="AlphaFoldDB" id="M5GD59"/>
<dbReference type="RefSeq" id="XP_040631176.1">
    <property type="nucleotide sequence ID" value="XM_040772114.1"/>
</dbReference>